<dbReference type="SUPFAM" id="SSF51735">
    <property type="entry name" value="NAD(P)-binding Rossmann-fold domains"/>
    <property type="match status" value="1"/>
</dbReference>
<dbReference type="PANTHER" id="PTHR40459">
    <property type="entry name" value="CONSERVED HYPOTHETICAL ALANINE AND LEUCINE RICH PROTEIN"/>
    <property type="match status" value="1"/>
</dbReference>
<dbReference type="RefSeq" id="WP_229687760.1">
    <property type="nucleotide sequence ID" value="NZ_BMIB01000001.1"/>
</dbReference>
<dbReference type="SUPFAM" id="SSF48179">
    <property type="entry name" value="6-phosphogluconate dehydrogenase C-terminal domain-like"/>
    <property type="match status" value="1"/>
</dbReference>
<evidence type="ECO:0008006" key="5">
    <source>
        <dbReference type="Google" id="ProtNLM"/>
    </source>
</evidence>
<dbReference type="InterPro" id="IPR036291">
    <property type="entry name" value="NAD(P)-bd_dom_sf"/>
</dbReference>
<evidence type="ECO:0000259" key="1">
    <source>
        <dbReference type="Pfam" id="PF03807"/>
    </source>
</evidence>
<gene>
    <name evidence="3" type="ORF">GCM10011379_12740</name>
</gene>
<dbReference type="AlphaFoldDB" id="A0A917IT17"/>
<dbReference type="Proteomes" id="UP000627292">
    <property type="component" value="Unassembled WGS sequence"/>
</dbReference>
<organism evidence="3 4">
    <name type="scientific">Filimonas zeae</name>
    <dbReference type="NCBI Taxonomy" id="1737353"/>
    <lineage>
        <taxon>Bacteria</taxon>
        <taxon>Pseudomonadati</taxon>
        <taxon>Bacteroidota</taxon>
        <taxon>Chitinophagia</taxon>
        <taxon>Chitinophagales</taxon>
        <taxon>Chitinophagaceae</taxon>
        <taxon>Filimonas</taxon>
    </lineage>
</organism>
<proteinExistence type="predicted"/>
<accession>A0A917IT17</accession>
<sequence>MATRIKSFPTVKCTGWLAAKKYSLTFRHEKATPEKYYNMKIVLIGSGNVNTVLGRRMVKAGHSVLQVISRNLDNASKLAAELDATAADSMQYLNGDADLYMVSVSDTALPQVVEEVLLHEQLVVHTTGAAPLQILKNSSANYGVLYPLQSLRKNMDSEPVIPLFTDANTPEAEEVITRFAQSLSPITGHAGDAERLKLHVGAVLASNFTNFLYMQAEEFCKKENIGFEALLPLIQETAARLQHYSPASVQTGPAVRRDMVTIEKHLQVLKPYPELTDLYKHLTGAIISH</sequence>
<name>A0A917IT17_9BACT</name>
<dbReference type="Pfam" id="PF10728">
    <property type="entry name" value="DUF2520"/>
    <property type="match status" value="1"/>
</dbReference>
<keyword evidence="4" id="KW-1185">Reference proteome</keyword>
<dbReference type="Pfam" id="PF03807">
    <property type="entry name" value="F420_oxidored"/>
    <property type="match status" value="1"/>
</dbReference>
<dbReference type="Gene3D" id="1.10.1040.20">
    <property type="entry name" value="ProC-like, C-terminal domain"/>
    <property type="match status" value="1"/>
</dbReference>
<protein>
    <recommendedName>
        <fullName evidence="5">DUF2520 domain-containing protein</fullName>
    </recommendedName>
</protein>
<evidence type="ECO:0000313" key="4">
    <source>
        <dbReference type="Proteomes" id="UP000627292"/>
    </source>
</evidence>
<dbReference type="InterPro" id="IPR037108">
    <property type="entry name" value="TM1727-like_C_sf"/>
</dbReference>
<dbReference type="PANTHER" id="PTHR40459:SF1">
    <property type="entry name" value="CONSERVED HYPOTHETICAL ALANINE AND LEUCINE RICH PROTEIN"/>
    <property type="match status" value="1"/>
</dbReference>
<evidence type="ECO:0000313" key="3">
    <source>
        <dbReference type="EMBL" id="GGH62614.1"/>
    </source>
</evidence>
<feature type="domain" description="DUF2520" evidence="2">
    <location>
        <begin position="162"/>
        <end position="284"/>
    </location>
</feature>
<reference evidence="3" key="1">
    <citation type="journal article" date="2014" name="Int. J. Syst. Evol. Microbiol.">
        <title>Complete genome sequence of Corynebacterium casei LMG S-19264T (=DSM 44701T), isolated from a smear-ripened cheese.</title>
        <authorList>
            <consortium name="US DOE Joint Genome Institute (JGI-PGF)"/>
            <person name="Walter F."/>
            <person name="Albersmeier A."/>
            <person name="Kalinowski J."/>
            <person name="Ruckert C."/>
        </authorList>
    </citation>
    <scope>NUCLEOTIDE SEQUENCE</scope>
    <source>
        <strain evidence="3">CGMCC 1.15290</strain>
    </source>
</reference>
<comment type="caution">
    <text evidence="3">The sequence shown here is derived from an EMBL/GenBank/DDBJ whole genome shotgun (WGS) entry which is preliminary data.</text>
</comment>
<dbReference type="Gene3D" id="3.40.50.720">
    <property type="entry name" value="NAD(P)-binding Rossmann-like Domain"/>
    <property type="match status" value="1"/>
</dbReference>
<reference evidence="3" key="2">
    <citation type="submission" date="2020-09" db="EMBL/GenBank/DDBJ databases">
        <authorList>
            <person name="Sun Q."/>
            <person name="Zhou Y."/>
        </authorList>
    </citation>
    <scope>NUCLEOTIDE SEQUENCE</scope>
    <source>
        <strain evidence="3">CGMCC 1.15290</strain>
    </source>
</reference>
<feature type="domain" description="Pyrroline-5-carboxylate reductase catalytic N-terminal" evidence="1">
    <location>
        <begin position="40"/>
        <end position="126"/>
    </location>
</feature>
<dbReference type="InterPro" id="IPR028939">
    <property type="entry name" value="P5C_Rdtase_cat_N"/>
</dbReference>
<dbReference type="EMBL" id="BMIB01000001">
    <property type="protein sequence ID" value="GGH62614.1"/>
    <property type="molecule type" value="Genomic_DNA"/>
</dbReference>
<dbReference type="InterPro" id="IPR008927">
    <property type="entry name" value="6-PGluconate_DH-like_C_sf"/>
</dbReference>
<evidence type="ECO:0000259" key="2">
    <source>
        <dbReference type="Pfam" id="PF10728"/>
    </source>
</evidence>
<dbReference type="InterPro" id="IPR018931">
    <property type="entry name" value="DUF2520"/>
</dbReference>